<dbReference type="GO" id="GO:0005975">
    <property type="term" value="P:carbohydrate metabolic process"/>
    <property type="evidence" value="ECO:0007669"/>
    <property type="project" value="InterPro"/>
</dbReference>
<evidence type="ECO:0000313" key="11">
    <source>
        <dbReference type="EMBL" id="OQK16014.1"/>
    </source>
</evidence>
<comment type="caution">
    <text evidence="11">The sequence shown here is derived from an EMBL/GenBank/DDBJ whole genome shotgun (WGS) entry which is preliminary data.</text>
</comment>
<evidence type="ECO:0000256" key="4">
    <source>
        <dbReference type="ARBA" id="ARBA00020295"/>
    </source>
</evidence>
<reference evidence="11 12" key="1">
    <citation type="submission" date="2015-12" db="EMBL/GenBank/DDBJ databases">
        <authorList>
            <person name="Shamseldin A."/>
            <person name="Moawad H."/>
            <person name="Abd El-Rahim W.M."/>
            <person name="Sadowsky M.J."/>
        </authorList>
    </citation>
    <scope>NUCLEOTIDE SEQUENCE [LARGE SCALE GENOMIC DNA]</scope>
    <source>
        <strain evidence="11 12">WF1</strain>
    </source>
</reference>
<evidence type="ECO:0000256" key="10">
    <source>
        <dbReference type="RuleBase" id="RU361207"/>
    </source>
</evidence>
<evidence type="ECO:0000256" key="5">
    <source>
        <dbReference type="ARBA" id="ARBA00022676"/>
    </source>
</evidence>
<dbReference type="PANTHER" id="PTHR32438:SF5">
    <property type="entry name" value="4-ALPHA-GLUCANOTRANSFERASE DPE1, CHLOROPLASTIC_AMYLOPLASTIC"/>
    <property type="match status" value="1"/>
</dbReference>
<protein>
    <recommendedName>
        <fullName evidence="4 10">4-alpha-glucanotransferase</fullName>
        <ecNumber evidence="3 10">2.4.1.25</ecNumber>
    </recommendedName>
    <alternativeName>
        <fullName evidence="8 10">Amylomaltase</fullName>
    </alternativeName>
    <alternativeName>
        <fullName evidence="9 10">Disproportionating enzyme</fullName>
    </alternativeName>
</protein>
<dbReference type="RefSeq" id="WP_080523394.1">
    <property type="nucleotide sequence ID" value="NZ_LPUF01000002.1"/>
</dbReference>
<dbReference type="OrthoDB" id="9763489at2"/>
<dbReference type="NCBIfam" id="TIGR00217">
    <property type="entry name" value="malQ"/>
    <property type="match status" value="1"/>
</dbReference>
<evidence type="ECO:0000256" key="2">
    <source>
        <dbReference type="ARBA" id="ARBA00005684"/>
    </source>
</evidence>
<dbReference type="GO" id="GO:0004134">
    <property type="term" value="F:4-alpha-glucanotransferase activity"/>
    <property type="evidence" value="ECO:0007669"/>
    <property type="project" value="UniProtKB-EC"/>
</dbReference>
<evidence type="ECO:0000256" key="8">
    <source>
        <dbReference type="ARBA" id="ARBA00031423"/>
    </source>
</evidence>
<dbReference type="InterPro" id="IPR003385">
    <property type="entry name" value="Glyco_hydro_77"/>
</dbReference>
<comment type="catalytic activity">
    <reaction evidence="1 10">
        <text>Transfers a segment of a (1-&gt;4)-alpha-D-glucan to a new position in an acceptor, which may be glucose or a (1-&gt;4)-alpha-D-glucan.</text>
        <dbReference type="EC" id="2.4.1.25"/>
    </reaction>
</comment>
<dbReference type="InterPro" id="IPR017853">
    <property type="entry name" value="GH"/>
</dbReference>
<evidence type="ECO:0000256" key="7">
    <source>
        <dbReference type="ARBA" id="ARBA00023277"/>
    </source>
</evidence>
<organism evidence="11 12">
    <name type="scientific">Methyloprofundus sedimenti</name>
    <dbReference type="NCBI Taxonomy" id="1420851"/>
    <lineage>
        <taxon>Bacteria</taxon>
        <taxon>Pseudomonadati</taxon>
        <taxon>Pseudomonadota</taxon>
        <taxon>Gammaproteobacteria</taxon>
        <taxon>Methylococcales</taxon>
        <taxon>Methylococcaceae</taxon>
        <taxon>Methyloprofundus</taxon>
    </lineage>
</organism>
<evidence type="ECO:0000256" key="6">
    <source>
        <dbReference type="ARBA" id="ARBA00022679"/>
    </source>
</evidence>
<evidence type="ECO:0000256" key="1">
    <source>
        <dbReference type="ARBA" id="ARBA00000439"/>
    </source>
</evidence>
<keyword evidence="12" id="KW-1185">Reference proteome</keyword>
<keyword evidence="6 10" id="KW-0808">Transferase</keyword>
<dbReference type="Pfam" id="PF02446">
    <property type="entry name" value="Glyco_hydro_77"/>
    <property type="match status" value="1"/>
</dbReference>
<evidence type="ECO:0000256" key="3">
    <source>
        <dbReference type="ARBA" id="ARBA00012560"/>
    </source>
</evidence>
<dbReference type="NCBIfam" id="NF011080">
    <property type="entry name" value="PRK14508.1-3"/>
    <property type="match status" value="1"/>
</dbReference>
<keyword evidence="5 10" id="KW-0328">Glycosyltransferase</keyword>
<gene>
    <name evidence="11" type="ORF">AU255_12905</name>
</gene>
<comment type="similarity">
    <text evidence="2 10">Belongs to the disproportionating enzyme family.</text>
</comment>
<dbReference type="STRING" id="1420851.AU255_12905"/>
<accession>A0A1V8M377</accession>
<proteinExistence type="inferred from homology"/>
<dbReference type="AlphaFoldDB" id="A0A1V8M377"/>
<keyword evidence="7 10" id="KW-0119">Carbohydrate metabolism</keyword>
<dbReference type="EC" id="2.4.1.25" evidence="3 10"/>
<dbReference type="SUPFAM" id="SSF51445">
    <property type="entry name" value="(Trans)glycosidases"/>
    <property type="match status" value="1"/>
</dbReference>
<name>A0A1V8M377_9GAMM</name>
<dbReference type="NCBIfam" id="NF011079">
    <property type="entry name" value="PRK14508.1-2"/>
    <property type="match status" value="1"/>
</dbReference>
<dbReference type="EMBL" id="LPUF01000002">
    <property type="protein sequence ID" value="OQK16014.1"/>
    <property type="molecule type" value="Genomic_DNA"/>
</dbReference>
<sequence>MDINEDNLLAHRRAGVLLHITSLPNENGSGNLGVEAYNFVDFLHNAGLKVWQTLPLGVPHGDGSPYQCLSAHAGNPGLICLEELKQKGWLQEAGQCDTCETGDDDFLNCLLAKTYTGFENLASVEEKQQYVNFCTNKSNWLDDYALFVALRNEFSQQCWNQWPEPLKERKPAALKEARRRMVSAIEIIKFEQFLFYRQWMALKEYANNKDVLLFGDIPIFVSYDSADVWANRAVFKLDKTGQMSVVAGVPPDYFSVTGQRWGNPHYDWNYLKKSRFAWWNDRLRSQLEMFDILRIDHFRGFEAAWEIPASEDTAINGEWVKAPGHELLAAVKKEFGNIPLVAEDLGIITAEVDQLRTDFNLPGMKILQFAFGDTNSNPYLPHNYDHNCVVYTGTHDNDTTLGWYNALNDHDKQRIYRYLGHPQVSMPYLLIGTAFSSVANLAIVPMQDILELASEDRMNTPGTIEGNWKWQFSWAQLTEAQVTRISEIVKVFSR</sequence>
<evidence type="ECO:0000256" key="9">
    <source>
        <dbReference type="ARBA" id="ARBA00031501"/>
    </source>
</evidence>
<dbReference type="Proteomes" id="UP000191980">
    <property type="component" value="Unassembled WGS sequence"/>
</dbReference>
<evidence type="ECO:0000313" key="12">
    <source>
        <dbReference type="Proteomes" id="UP000191980"/>
    </source>
</evidence>
<dbReference type="Gene3D" id="3.20.20.80">
    <property type="entry name" value="Glycosidases"/>
    <property type="match status" value="1"/>
</dbReference>
<dbReference type="PANTHER" id="PTHR32438">
    <property type="entry name" value="4-ALPHA-GLUCANOTRANSFERASE DPE1, CHLOROPLASTIC/AMYLOPLASTIC"/>
    <property type="match status" value="1"/>
</dbReference>